<proteinExistence type="predicted"/>
<comment type="caution">
    <text evidence="1">The sequence shown here is derived from an EMBL/GenBank/DDBJ whole genome shotgun (WGS) entry which is preliminary data.</text>
</comment>
<keyword evidence="2" id="KW-1185">Reference proteome</keyword>
<evidence type="ECO:0000313" key="1">
    <source>
        <dbReference type="EMBL" id="MFC7667975.1"/>
    </source>
</evidence>
<dbReference type="Proteomes" id="UP001596513">
    <property type="component" value="Unassembled WGS sequence"/>
</dbReference>
<gene>
    <name evidence="1" type="ORF">ACFQT0_11700</name>
</gene>
<evidence type="ECO:0000313" key="2">
    <source>
        <dbReference type="Proteomes" id="UP001596513"/>
    </source>
</evidence>
<protein>
    <submittedName>
        <fullName evidence="1">Uncharacterized protein</fullName>
    </submittedName>
</protein>
<reference evidence="2" key="1">
    <citation type="journal article" date="2019" name="Int. J. Syst. Evol. Microbiol.">
        <title>The Global Catalogue of Microorganisms (GCM) 10K type strain sequencing project: providing services to taxonomists for standard genome sequencing and annotation.</title>
        <authorList>
            <consortium name="The Broad Institute Genomics Platform"/>
            <consortium name="The Broad Institute Genome Sequencing Center for Infectious Disease"/>
            <person name="Wu L."/>
            <person name="Ma J."/>
        </authorList>
    </citation>
    <scope>NUCLEOTIDE SEQUENCE [LARGE SCALE GENOMIC DNA]</scope>
    <source>
        <strain evidence="2">JCM 19635</strain>
    </source>
</reference>
<dbReference type="RefSeq" id="WP_380202923.1">
    <property type="nucleotide sequence ID" value="NZ_JBHTEK010000001.1"/>
</dbReference>
<sequence>MSTAPFPPRLAAVSKLLLERLNQLQTGQAASVGWLARARTTLEAAQAPAGQAELAIVRAARKLAGI</sequence>
<dbReference type="EMBL" id="JBHTEK010000001">
    <property type="protein sequence ID" value="MFC7667975.1"/>
    <property type="molecule type" value="Genomic_DNA"/>
</dbReference>
<accession>A0ABW2U6U8</accession>
<organism evidence="1 2">
    <name type="scientific">Hymenobacter humi</name>
    <dbReference type="NCBI Taxonomy" id="1411620"/>
    <lineage>
        <taxon>Bacteria</taxon>
        <taxon>Pseudomonadati</taxon>
        <taxon>Bacteroidota</taxon>
        <taxon>Cytophagia</taxon>
        <taxon>Cytophagales</taxon>
        <taxon>Hymenobacteraceae</taxon>
        <taxon>Hymenobacter</taxon>
    </lineage>
</organism>
<name>A0ABW2U6U8_9BACT</name>